<keyword evidence="10 14" id="KW-0460">Magnesium</keyword>
<dbReference type="GO" id="GO:0012505">
    <property type="term" value="C:endomembrane system"/>
    <property type="evidence" value="ECO:0007669"/>
    <property type="project" value="TreeGrafter"/>
</dbReference>
<comment type="similarity">
    <text evidence="5">Belongs to the inositol monophosphatase superfamily.</text>
</comment>
<sequence>MPLVCEDDGVIVIDESFSSSFTRRCRPLREIEILDQPGPSSTSDDPLCDVYTRYGKLQEVEQLIARAKANSSTKRLPKVTPPENADLELQESIQNIDNNGFVEVSAFEAPMKKRRKRKDLSETQLLKQQEKKRKAIEREKNAARNTKCEQYMYCHVSRRIFDSFPDAELNLRMVFMERNIQDQLICDEDRPDMRVLWYRKCIEAAEVDGQIEKREYEIRQHVFAVVLSVDSFKELIKSNSLEDFVASQKLSYSVPNSTLILIIFGNESRKLLDLSISLFDCYRTQLSYVHTAQEFAIYLAQISRALAKMERRLVSQDRLIVDVEKGVKDAAANDLIRDWWNKMLSVVARMHDAHRRAIVSAYPNPVYASKRFSEIGYTRAVEEIAEIQSESGRRLGPVMAHRLFMILTDTYGGEIVASGDVAIDCPGVRSNRSVVVRPREALTGLVRLHARNTFAFIVGAGFLYLAYLIFFKSGDGFPEIDVDLNSVVSYAVLAVEMGGYAVRKIHEENKLNIAQKGLTDEGKAELLTKADLVSNYLILDVLQRFPRLKIVTEEKDSSISEKEAAPYRADSYSVWLSIRDILAQIPSYRLTLSDVQIYVDPLDATQEYTEGLTQYVTVMVCVAVKDEPIFGAIYKPFSNETIFGVKGWGVMTSAGKKLYPKLLAETAKKIVVSRSHAGAVEKLARKSFGEGYEVEPAGGSGYKTLRLVNGTAGKVQCHLIIFEGSHPSGLPRRSACAIRTEWNRVRTLIQSDDVEELKECLAILSMWRSRMGNSIPVAISCSDLIIRLAIAELQIVGEHNQWMKLEELKMQHCIVIIRYD</sequence>
<comment type="cofactor">
    <cofactor evidence="2 14">
        <name>Mg(2+)</name>
        <dbReference type="ChEBI" id="CHEBI:18420"/>
    </cofactor>
</comment>
<evidence type="ECO:0000256" key="2">
    <source>
        <dbReference type="ARBA" id="ARBA00001946"/>
    </source>
</evidence>
<dbReference type="GO" id="GO:0046872">
    <property type="term" value="F:metal ion binding"/>
    <property type="evidence" value="ECO:0007669"/>
    <property type="project" value="UniProtKB-KW"/>
</dbReference>
<evidence type="ECO:0000256" key="3">
    <source>
        <dbReference type="ARBA" id="ARBA00004167"/>
    </source>
</evidence>
<dbReference type="Pfam" id="PF00459">
    <property type="entry name" value="Inositol_P"/>
    <property type="match status" value="1"/>
</dbReference>
<dbReference type="Proteomes" id="UP000054047">
    <property type="component" value="Unassembled WGS sequence"/>
</dbReference>
<evidence type="ECO:0000256" key="5">
    <source>
        <dbReference type="ARBA" id="ARBA00009759"/>
    </source>
</evidence>
<proteinExistence type="inferred from homology"/>
<dbReference type="Gene3D" id="3.40.190.80">
    <property type="match status" value="1"/>
</dbReference>
<evidence type="ECO:0000256" key="6">
    <source>
        <dbReference type="ARBA" id="ARBA00013106"/>
    </source>
</evidence>
<dbReference type="GO" id="GO:0004519">
    <property type="term" value="F:endonuclease activity"/>
    <property type="evidence" value="ECO:0007669"/>
    <property type="project" value="InterPro"/>
</dbReference>
<evidence type="ECO:0000256" key="12">
    <source>
        <dbReference type="ARBA" id="ARBA00023136"/>
    </source>
</evidence>
<evidence type="ECO:0000256" key="9">
    <source>
        <dbReference type="ARBA" id="ARBA00022801"/>
    </source>
</evidence>
<evidence type="ECO:0000256" key="10">
    <source>
        <dbReference type="ARBA" id="ARBA00022842"/>
    </source>
</evidence>
<dbReference type="InterPro" id="IPR000760">
    <property type="entry name" value="Inositol_monophosphatase-like"/>
</dbReference>
<protein>
    <recommendedName>
        <fullName evidence="6">inositol-phosphate phosphatase</fullName>
        <ecNumber evidence="6">3.1.3.25</ecNumber>
    </recommendedName>
    <alternativeName>
        <fullName evidence="13">Myo-inositol monophosphatase A3</fullName>
    </alternativeName>
</protein>
<evidence type="ECO:0000256" key="13">
    <source>
        <dbReference type="ARBA" id="ARBA00042119"/>
    </source>
</evidence>
<dbReference type="OrthoDB" id="74460at2759"/>
<dbReference type="EC" id="3.1.3.25" evidence="6"/>
<name>A0A0C2H3V6_9BILA</name>
<evidence type="ECO:0000256" key="1">
    <source>
        <dbReference type="ARBA" id="ARBA00001033"/>
    </source>
</evidence>
<comment type="catalytic activity">
    <reaction evidence="1">
        <text>a myo-inositol phosphate + H2O = myo-inositol + phosphate</text>
        <dbReference type="Rhea" id="RHEA:24056"/>
        <dbReference type="ChEBI" id="CHEBI:15377"/>
        <dbReference type="ChEBI" id="CHEBI:17268"/>
        <dbReference type="ChEBI" id="CHEBI:43474"/>
        <dbReference type="ChEBI" id="CHEBI:84139"/>
        <dbReference type="EC" id="3.1.3.25"/>
    </reaction>
</comment>
<feature type="binding site" evidence="14">
    <location>
        <position position="553"/>
    </location>
    <ligand>
        <name>Mg(2+)</name>
        <dbReference type="ChEBI" id="CHEBI:18420"/>
        <label>1</label>
        <note>catalytic</note>
    </ligand>
</feature>
<dbReference type="SUPFAM" id="SSF56655">
    <property type="entry name" value="Carbohydrate phosphatase"/>
    <property type="match status" value="1"/>
</dbReference>
<dbReference type="Gene3D" id="3.30.540.10">
    <property type="entry name" value="Fructose-1,6-Bisphosphatase, subunit A, domain 1"/>
    <property type="match status" value="1"/>
</dbReference>
<feature type="binding site" evidence="14">
    <location>
        <position position="602"/>
    </location>
    <ligand>
        <name>Mg(2+)</name>
        <dbReference type="ChEBI" id="CHEBI:18420"/>
        <label>1</label>
        <note>catalytic</note>
    </ligand>
</feature>
<evidence type="ECO:0000256" key="11">
    <source>
        <dbReference type="ARBA" id="ARBA00022989"/>
    </source>
</evidence>
<feature type="binding site" evidence="14">
    <location>
        <position position="603"/>
    </location>
    <ligand>
        <name>Mg(2+)</name>
        <dbReference type="ChEBI" id="CHEBI:18420"/>
        <label>1</label>
        <note>catalytic</note>
    </ligand>
</feature>
<feature type="region of interest" description="Disordered" evidence="15">
    <location>
        <begin position="113"/>
        <end position="139"/>
    </location>
</feature>
<accession>A0A0C2H3V6</accession>
<evidence type="ECO:0000256" key="8">
    <source>
        <dbReference type="ARBA" id="ARBA00022723"/>
    </source>
</evidence>
<dbReference type="GO" id="GO:0090730">
    <property type="term" value="C:Las1 complex"/>
    <property type="evidence" value="ECO:0007669"/>
    <property type="project" value="InterPro"/>
</dbReference>
<dbReference type="GO" id="GO:0008254">
    <property type="term" value="F:3'-nucleotidase activity"/>
    <property type="evidence" value="ECO:0007669"/>
    <property type="project" value="TreeGrafter"/>
</dbReference>
<dbReference type="GO" id="GO:0016020">
    <property type="term" value="C:membrane"/>
    <property type="evidence" value="ECO:0007669"/>
    <property type="project" value="UniProtKB-SubCell"/>
</dbReference>
<comment type="subcellular location">
    <subcellularLocation>
        <location evidence="3">Membrane</location>
        <topology evidence="3">Single-pass membrane protein</topology>
    </subcellularLocation>
</comment>
<dbReference type="PANTHER" id="PTHR43028">
    <property type="entry name" value="3'(2'),5'-BISPHOSPHATE NUCLEOTIDASE 1"/>
    <property type="match status" value="1"/>
</dbReference>
<evidence type="ECO:0000256" key="14">
    <source>
        <dbReference type="PIRSR" id="PIRSR600760-2"/>
    </source>
</evidence>
<organism evidence="16 17">
    <name type="scientific">Ancylostoma duodenale</name>
    <dbReference type="NCBI Taxonomy" id="51022"/>
    <lineage>
        <taxon>Eukaryota</taxon>
        <taxon>Metazoa</taxon>
        <taxon>Ecdysozoa</taxon>
        <taxon>Nematoda</taxon>
        <taxon>Chromadorea</taxon>
        <taxon>Rhabditida</taxon>
        <taxon>Rhabditina</taxon>
        <taxon>Rhabditomorpha</taxon>
        <taxon>Strongyloidea</taxon>
        <taxon>Ancylostomatidae</taxon>
        <taxon>Ancylostomatinae</taxon>
        <taxon>Ancylostoma</taxon>
    </lineage>
</organism>
<reference evidence="16 17" key="1">
    <citation type="submission" date="2013-12" db="EMBL/GenBank/DDBJ databases">
        <title>Draft genome of the parsitic nematode Ancylostoma duodenale.</title>
        <authorList>
            <person name="Mitreva M."/>
        </authorList>
    </citation>
    <scope>NUCLEOTIDE SEQUENCE [LARGE SCALE GENOMIC DNA]</scope>
    <source>
        <strain evidence="16 17">Zhejiang</strain>
    </source>
</reference>
<evidence type="ECO:0000313" key="17">
    <source>
        <dbReference type="Proteomes" id="UP000054047"/>
    </source>
</evidence>
<keyword evidence="12" id="KW-0472">Membrane</keyword>
<feature type="binding site" evidence="14">
    <location>
        <position position="600"/>
    </location>
    <ligand>
        <name>Mg(2+)</name>
        <dbReference type="ChEBI" id="CHEBI:18420"/>
        <label>1</label>
        <note>catalytic</note>
    </ligand>
</feature>
<dbReference type="GO" id="GO:0052834">
    <property type="term" value="F:inositol monophosphate phosphatase activity"/>
    <property type="evidence" value="ECO:0007669"/>
    <property type="project" value="UniProtKB-EC"/>
</dbReference>
<keyword evidence="7" id="KW-0812">Transmembrane</keyword>
<dbReference type="FunFam" id="3.30.540.10:FF:000012">
    <property type="entry name" value="Blast:Putative inositol monophosphatase 3"/>
    <property type="match status" value="1"/>
</dbReference>
<dbReference type="GO" id="GO:0006364">
    <property type="term" value="P:rRNA processing"/>
    <property type="evidence" value="ECO:0007669"/>
    <property type="project" value="InterPro"/>
</dbReference>
<dbReference type="InterPro" id="IPR050725">
    <property type="entry name" value="CysQ/Inositol_MonoPase"/>
</dbReference>
<keyword evidence="17" id="KW-1185">Reference proteome</keyword>
<dbReference type="Gene3D" id="1.10.150.670">
    <property type="entry name" value="Crossover junction endonuclease EME1, DNA-binding domain"/>
    <property type="match status" value="1"/>
</dbReference>
<keyword evidence="8 14" id="KW-0479">Metal-binding</keyword>
<gene>
    <name evidence="16" type="ORF">ANCDUO_01155</name>
</gene>
<evidence type="ECO:0000256" key="7">
    <source>
        <dbReference type="ARBA" id="ARBA00022692"/>
    </source>
</evidence>
<evidence type="ECO:0000256" key="4">
    <source>
        <dbReference type="ARBA" id="ARBA00005152"/>
    </source>
</evidence>
<dbReference type="EMBL" id="KN726361">
    <property type="protein sequence ID" value="KIH68510.1"/>
    <property type="molecule type" value="Genomic_DNA"/>
</dbReference>
<evidence type="ECO:0000256" key="15">
    <source>
        <dbReference type="SAM" id="MobiDB-lite"/>
    </source>
</evidence>
<dbReference type="AlphaFoldDB" id="A0A0C2H3V6"/>
<dbReference type="InterPro" id="IPR042530">
    <property type="entry name" value="EME1/EME2_C"/>
</dbReference>
<evidence type="ECO:0000313" key="16">
    <source>
        <dbReference type="EMBL" id="KIH68510.1"/>
    </source>
</evidence>
<dbReference type="PANTHER" id="PTHR43028:SF4">
    <property type="entry name" value="INOSITOL MONOPHOSPHATASE 3"/>
    <property type="match status" value="1"/>
</dbReference>
<dbReference type="Pfam" id="PF04031">
    <property type="entry name" value="Las1"/>
    <property type="match status" value="1"/>
</dbReference>
<comment type="pathway">
    <text evidence="4">Polyol metabolism; myo-inositol biosynthesis; myo-inositol from D-glucose 6-phosphate: step 2/2.</text>
</comment>
<keyword evidence="9" id="KW-0378">Hydrolase</keyword>
<dbReference type="InterPro" id="IPR007174">
    <property type="entry name" value="Las1"/>
</dbReference>
<keyword evidence="11" id="KW-1133">Transmembrane helix</keyword>